<dbReference type="InterPro" id="IPR000073">
    <property type="entry name" value="AB_hydrolase_1"/>
</dbReference>
<evidence type="ECO:0000313" key="2">
    <source>
        <dbReference type="EMBL" id="CAB4588922.1"/>
    </source>
</evidence>
<dbReference type="SUPFAM" id="SSF53474">
    <property type="entry name" value="alpha/beta-Hydrolases"/>
    <property type="match status" value="1"/>
</dbReference>
<organism evidence="2">
    <name type="scientific">freshwater metagenome</name>
    <dbReference type="NCBI Taxonomy" id="449393"/>
    <lineage>
        <taxon>unclassified sequences</taxon>
        <taxon>metagenomes</taxon>
        <taxon>ecological metagenomes</taxon>
    </lineage>
</organism>
<reference evidence="2" key="1">
    <citation type="submission" date="2020-05" db="EMBL/GenBank/DDBJ databases">
        <authorList>
            <person name="Chiriac C."/>
            <person name="Salcher M."/>
            <person name="Ghai R."/>
            <person name="Kavagutti S V."/>
        </authorList>
    </citation>
    <scope>NUCLEOTIDE SEQUENCE</scope>
</reference>
<dbReference type="Gene3D" id="3.40.50.1820">
    <property type="entry name" value="alpha/beta hydrolase"/>
    <property type="match status" value="1"/>
</dbReference>
<feature type="domain" description="AB hydrolase-1" evidence="1">
    <location>
        <begin position="23"/>
        <end position="226"/>
    </location>
</feature>
<name>A0A6J6FIY5_9ZZZZ</name>
<dbReference type="AlphaFoldDB" id="A0A6J6FIY5"/>
<dbReference type="InterPro" id="IPR029058">
    <property type="entry name" value="AB_hydrolase_fold"/>
</dbReference>
<sequence>MSYIDLRGHQVWSVVHENNGEPVLLMHGGLSSTEDWDFTVLPAVASDHHVYSYDRSAHGRTKIRDGYFHFDFQTDEAIAYIEDVIKEPTHLIGWSDGGIISLLIALKRPDLVKSIIAIGTNYNHDSGLSFNLSTVQVPEEDKALFVERSGQDPELLVEIVTKAFQVWATEPNMTLEQLSKIEVPVLILAGDDEPFGSAHTFEMYEAFPNGRLAVLPGASHYVVKEQAKLMQSVIRDFYIKPEFPITKYANRRKARQREILGNS</sequence>
<dbReference type="Pfam" id="PF12697">
    <property type="entry name" value="Abhydrolase_6"/>
    <property type="match status" value="1"/>
</dbReference>
<dbReference type="PANTHER" id="PTHR43798">
    <property type="entry name" value="MONOACYLGLYCEROL LIPASE"/>
    <property type="match status" value="1"/>
</dbReference>
<proteinExistence type="predicted"/>
<dbReference type="EMBL" id="CAEZUF010000028">
    <property type="protein sequence ID" value="CAB4588922.1"/>
    <property type="molecule type" value="Genomic_DNA"/>
</dbReference>
<gene>
    <name evidence="2" type="ORF">UFOPK1791_00440</name>
</gene>
<evidence type="ECO:0000259" key="1">
    <source>
        <dbReference type="Pfam" id="PF12697"/>
    </source>
</evidence>
<dbReference type="InterPro" id="IPR050266">
    <property type="entry name" value="AB_hydrolase_sf"/>
</dbReference>
<protein>
    <submittedName>
        <fullName evidence="2">Unannotated protein</fullName>
    </submittedName>
</protein>
<accession>A0A6J6FIY5</accession>